<feature type="transmembrane region" description="Helical" evidence="6">
    <location>
        <begin position="355"/>
        <end position="373"/>
    </location>
</feature>
<feature type="transmembrane region" description="Helical" evidence="6">
    <location>
        <begin position="290"/>
        <end position="316"/>
    </location>
</feature>
<name>A0A4Z0R9J2_9FIRM</name>
<feature type="transmembrane region" description="Helical" evidence="6">
    <location>
        <begin position="235"/>
        <end position="253"/>
    </location>
</feature>
<dbReference type="Gene3D" id="1.20.1250.20">
    <property type="entry name" value="MFS general substrate transporter like domains"/>
    <property type="match status" value="2"/>
</dbReference>
<feature type="transmembrane region" description="Helical" evidence="6">
    <location>
        <begin position="328"/>
        <end position="349"/>
    </location>
</feature>
<evidence type="ECO:0000256" key="1">
    <source>
        <dbReference type="ARBA" id="ARBA00004651"/>
    </source>
</evidence>
<keyword evidence="4 6" id="KW-1133">Transmembrane helix</keyword>
<dbReference type="SUPFAM" id="SSF103473">
    <property type="entry name" value="MFS general substrate transporter"/>
    <property type="match status" value="1"/>
</dbReference>
<dbReference type="InterPro" id="IPR036259">
    <property type="entry name" value="MFS_trans_sf"/>
</dbReference>
<protein>
    <submittedName>
        <fullName evidence="8">MFS transporter</fullName>
    </submittedName>
</protein>
<evidence type="ECO:0000256" key="3">
    <source>
        <dbReference type="ARBA" id="ARBA00022692"/>
    </source>
</evidence>
<evidence type="ECO:0000256" key="2">
    <source>
        <dbReference type="ARBA" id="ARBA00022448"/>
    </source>
</evidence>
<dbReference type="Pfam" id="PF07690">
    <property type="entry name" value="MFS_1"/>
    <property type="match status" value="1"/>
</dbReference>
<dbReference type="CDD" id="cd17489">
    <property type="entry name" value="MFS_YfcJ_like"/>
    <property type="match status" value="1"/>
</dbReference>
<feature type="transmembrane region" description="Helical" evidence="6">
    <location>
        <begin position="76"/>
        <end position="104"/>
    </location>
</feature>
<dbReference type="PANTHER" id="PTHR23531">
    <property type="entry name" value="QUINOLENE RESISTANCE PROTEIN NORA"/>
    <property type="match status" value="1"/>
</dbReference>
<dbReference type="AlphaFoldDB" id="A0A4Z0R9J2"/>
<reference evidence="8 9" key="1">
    <citation type="submission" date="2019-03" db="EMBL/GenBank/DDBJ databases">
        <title>Draft Genome Sequence of Desulfosporosinus fructosivorans Strain 63.6F, Isolated from Marine Sediment in the Baltic Sea.</title>
        <authorList>
            <person name="Hausmann B."/>
            <person name="Vandieken V."/>
            <person name="Pjevac P."/>
            <person name="Schreck K."/>
            <person name="Herbold C.W."/>
            <person name="Loy A."/>
        </authorList>
    </citation>
    <scope>NUCLEOTIDE SEQUENCE [LARGE SCALE GENOMIC DNA]</scope>
    <source>
        <strain evidence="8 9">63.6F</strain>
    </source>
</reference>
<sequence>MPSSERILNREFCLIWLVNFFIFISFQILIPTIPLFVSKIFHNDAIVGIVVGVYTFSAVLLRPISGKLMERPEAKAITVLGLLVFGFLSICYNFSSSLLVFFLIRIGHGALWGISTTATSAVAADAIPAMRRVEGMGYFTLSQNIAMAIGPGLGIYLISRFTFGKLFFCSMTFSVMAALTMLRVKAPKKTDISEGGILNLLEKAALAPSLILFCATMIQGAIVPFLPLYAGEKGVISYLGLYFATFATVLVLTRPFVGRLANRKGIYIVSLAGLMATVMALMLLCRLNTLTGLLASAVCWGLGFGAIHPLMMAAAIQLAPHNKAKATATIWTFFDLGIGIGAILAGYVAKYWGYEAIYLTFTMFPLSAMVLLISKRELFRPTPITTISNIS</sequence>
<feature type="transmembrane region" description="Helical" evidence="6">
    <location>
        <begin position="45"/>
        <end position="64"/>
    </location>
</feature>
<dbReference type="GO" id="GO:0005886">
    <property type="term" value="C:plasma membrane"/>
    <property type="evidence" value="ECO:0007669"/>
    <property type="project" value="UniProtKB-SubCell"/>
</dbReference>
<feature type="transmembrane region" description="Helical" evidence="6">
    <location>
        <begin position="110"/>
        <end position="127"/>
    </location>
</feature>
<dbReference type="InterPro" id="IPR020846">
    <property type="entry name" value="MFS_dom"/>
</dbReference>
<organism evidence="8 9">
    <name type="scientific">Desulfosporosinus fructosivorans</name>
    <dbReference type="NCBI Taxonomy" id="2018669"/>
    <lineage>
        <taxon>Bacteria</taxon>
        <taxon>Bacillati</taxon>
        <taxon>Bacillota</taxon>
        <taxon>Clostridia</taxon>
        <taxon>Eubacteriales</taxon>
        <taxon>Desulfitobacteriaceae</taxon>
        <taxon>Desulfosporosinus</taxon>
    </lineage>
</organism>
<feature type="transmembrane region" description="Helical" evidence="6">
    <location>
        <begin position="205"/>
        <end position="229"/>
    </location>
</feature>
<dbReference type="EMBL" id="SPQQ01000002">
    <property type="protein sequence ID" value="TGE39114.1"/>
    <property type="molecule type" value="Genomic_DNA"/>
</dbReference>
<dbReference type="InterPro" id="IPR011701">
    <property type="entry name" value="MFS"/>
</dbReference>
<evidence type="ECO:0000256" key="4">
    <source>
        <dbReference type="ARBA" id="ARBA00022989"/>
    </source>
</evidence>
<dbReference type="PANTHER" id="PTHR23531:SF1">
    <property type="entry name" value="QUINOLENE RESISTANCE PROTEIN NORA"/>
    <property type="match status" value="1"/>
</dbReference>
<proteinExistence type="predicted"/>
<feature type="transmembrane region" description="Helical" evidence="6">
    <location>
        <begin position="265"/>
        <end position="284"/>
    </location>
</feature>
<keyword evidence="5 6" id="KW-0472">Membrane</keyword>
<comment type="caution">
    <text evidence="8">The sequence shown here is derived from an EMBL/GenBank/DDBJ whole genome shotgun (WGS) entry which is preliminary data.</text>
</comment>
<dbReference type="GO" id="GO:0022857">
    <property type="term" value="F:transmembrane transporter activity"/>
    <property type="evidence" value="ECO:0007669"/>
    <property type="project" value="InterPro"/>
</dbReference>
<evidence type="ECO:0000313" key="9">
    <source>
        <dbReference type="Proteomes" id="UP000298460"/>
    </source>
</evidence>
<evidence type="ECO:0000256" key="6">
    <source>
        <dbReference type="SAM" id="Phobius"/>
    </source>
</evidence>
<accession>A0A4Z0R9J2</accession>
<dbReference type="PROSITE" id="PS50850">
    <property type="entry name" value="MFS"/>
    <property type="match status" value="1"/>
</dbReference>
<keyword evidence="9" id="KW-1185">Reference proteome</keyword>
<dbReference type="RefSeq" id="WP_135545607.1">
    <property type="nucleotide sequence ID" value="NZ_SPQQ01000002.1"/>
</dbReference>
<dbReference type="Proteomes" id="UP000298460">
    <property type="component" value="Unassembled WGS sequence"/>
</dbReference>
<evidence type="ECO:0000259" key="7">
    <source>
        <dbReference type="PROSITE" id="PS50850"/>
    </source>
</evidence>
<feature type="domain" description="Major facilitator superfamily (MFS) profile" evidence="7">
    <location>
        <begin position="11"/>
        <end position="380"/>
    </location>
</feature>
<comment type="subcellular location">
    <subcellularLocation>
        <location evidence="1">Cell membrane</location>
        <topology evidence="1">Multi-pass membrane protein</topology>
    </subcellularLocation>
</comment>
<feature type="transmembrane region" description="Helical" evidence="6">
    <location>
        <begin position="165"/>
        <end position="184"/>
    </location>
</feature>
<keyword evidence="3 6" id="KW-0812">Transmembrane</keyword>
<evidence type="ECO:0000313" key="8">
    <source>
        <dbReference type="EMBL" id="TGE39114.1"/>
    </source>
</evidence>
<evidence type="ECO:0000256" key="5">
    <source>
        <dbReference type="ARBA" id="ARBA00023136"/>
    </source>
</evidence>
<feature type="transmembrane region" description="Helical" evidence="6">
    <location>
        <begin position="139"/>
        <end position="159"/>
    </location>
</feature>
<gene>
    <name evidence="8" type="ORF">E4K67_06515</name>
</gene>
<dbReference type="InterPro" id="IPR052714">
    <property type="entry name" value="MFS_Exporter"/>
</dbReference>
<keyword evidence="2" id="KW-0813">Transport</keyword>
<feature type="transmembrane region" description="Helical" evidence="6">
    <location>
        <begin position="12"/>
        <end position="33"/>
    </location>
</feature>